<name>A0ABD1HJQ6_SALDI</name>
<dbReference type="EMBL" id="JBEAFC010000005">
    <property type="protein sequence ID" value="KAL1556422.1"/>
    <property type="molecule type" value="Genomic_DNA"/>
</dbReference>
<reference evidence="1 2" key="1">
    <citation type="submission" date="2024-06" db="EMBL/GenBank/DDBJ databases">
        <title>A chromosome level genome sequence of Diviner's sage (Salvia divinorum).</title>
        <authorList>
            <person name="Ford S.A."/>
            <person name="Ro D.-K."/>
            <person name="Ness R.W."/>
            <person name="Phillips M.A."/>
        </authorList>
    </citation>
    <scope>NUCLEOTIDE SEQUENCE [LARGE SCALE GENOMIC DNA]</scope>
    <source>
        <strain evidence="1">SAF-2024a</strain>
        <tissue evidence="1">Leaf</tissue>
    </source>
</reference>
<organism evidence="1 2">
    <name type="scientific">Salvia divinorum</name>
    <name type="common">Maria pastora</name>
    <name type="synonym">Diviner's sage</name>
    <dbReference type="NCBI Taxonomy" id="28513"/>
    <lineage>
        <taxon>Eukaryota</taxon>
        <taxon>Viridiplantae</taxon>
        <taxon>Streptophyta</taxon>
        <taxon>Embryophyta</taxon>
        <taxon>Tracheophyta</taxon>
        <taxon>Spermatophyta</taxon>
        <taxon>Magnoliopsida</taxon>
        <taxon>eudicotyledons</taxon>
        <taxon>Gunneridae</taxon>
        <taxon>Pentapetalae</taxon>
        <taxon>asterids</taxon>
        <taxon>lamiids</taxon>
        <taxon>Lamiales</taxon>
        <taxon>Lamiaceae</taxon>
        <taxon>Nepetoideae</taxon>
        <taxon>Mentheae</taxon>
        <taxon>Salviinae</taxon>
        <taxon>Salvia</taxon>
        <taxon>Salvia subgen. Calosphace</taxon>
    </lineage>
</organism>
<dbReference type="Proteomes" id="UP001567538">
    <property type="component" value="Unassembled WGS sequence"/>
</dbReference>
<evidence type="ECO:0000313" key="1">
    <source>
        <dbReference type="EMBL" id="KAL1556422.1"/>
    </source>
</evidence>
<sequence>MGSNGNKNSISNDTIGKVITCKAAVA</sequence>
<comment type="caution">
    <text evidence="1">The sequence shown here is derived from an EMBL/GenBank/DDBJ whole genome shotgun (WGS) entry which is preliminary data.</text>
</comment>
<protein>
    <submittedName>
        <fullName evidence="1">Uncharacterized protein</fullName>
    </submittedName>
</protein>
<evidence type="ECO:0000313" key="2">
    <source>
        <dbReference type="Proteomes" id="UP001567538"/>
    </source>
</evidence>
<keyword evidence="2" id="KW-1185">Reference proteome</keyword>
<dbReference type="AlphaFoldDB" id="A0ABD1HJQ6"/>
<proteinExistence type="predicted"/>
<accession>A0ABD1HJQ6</accession>
<gene>
    <name evidence="1" type="ORF">AAHA92_12048</name>
</gene>